<organism evidence="2 3">
    <name type="scientific">Glossina pallidipes</name>
    <name type="common">Tsetse fly</name>
    <dbReference type="NCBI Taxonomy" id="7398"/>
    <lineage>
        <taxon>Eukaryota</taxon>
        <taxon>Metazoa</taxon>
        <taxon>Ecdysozoa</taxon>
        <taxon>Arthropoda</taxon>
        <taxon>Hexapoda</taxon>
        <taxon>Insecta</taxon>
        <taxon>Pterygota</taxon>
        <taxon>Neoptera</taxon>
        <taxon>Endopterygota</taxon>
        <taxon>Diptera</taxon>
        <taxon>Brachycera</taxon>
        <taxon>Muscomorpha</taxon>
        <taxon>Hippoboscoidea</taxon>
        <taxon>Glossinidae</taxon>
        <taxon>Glossina</taxon>
    </lineage>
</organism>
<reference evidence="3" key="1">
    <citation type="submission" date="2014-03" db="EMBL/GenBank/DDBJ databases">
        <authorList>
            <person name="Aksoy S."/>
            <person name="Warren W."/>
            <person name="Wilson R.K."/>
        </authorList>
    </citation>
    <scope>NUCLEOTIDE SEQUENCE [LARGE SCALE GENOMIC DNA]</scope>
    <source>
        <strain evidence="3">IAEA</strain>
    </source>
</reference>
<keyword evidence="1" id="KW-0812">Transmembrane</keyword>
<proteinExistence type="predicted"/>
<feature type="transmembrane region" description="Helical" evidence="1">
    <location>
        <begin position="65"/>
        <end position="85"/>
    </location>
</feature>
<feature type="transmembrane region" description="Helical" evidence="1">
    <location>
        <begin position="21"/>
        <end position="45"/>
    </location>
</feature>
<keyword evidence="1" id="KW-0472">Membrane</keyword>
<accession>A0A1B0ACP3</accession>
<keyword evidence="3" id="KW-1185">Reference proteome</keyword>
<name>A0A1B0ACP3_GLOPL</name>
<dbReference type="Proteomes" id="UP000092445">
    <property type="component" value="Unassembled WGS sequence"/>
</dbReference>
<protein>
    <submittedName>
        <fullName evidence="2">Uncharacterized protein</fullName>
    </submittedName>
</protein>
<sequence length="122" mass="13754">MIQYLKLKPLSIKQYTYSTQQNICTIIITVANTIYIIVIGIFGSLSTTFADALKYMTNVYYMSYAPQQLMCAMYTAGLAGHISAFSPSDYTYTHPESTHQCFNSVSYHIESQCAVEKTSQEI</sequence>
<dbReference type="EnsemblMetazoa" id="GPAI041384-RA">
    <property type="protein sequence ID" value="GPAI041384-PA"/>
    <property type="gene ID" value="GPAI041384"/>
</dbReference>
<dbReference type="VEuPathDB" id="VectorBase:GPAI041384"/>
<evidence type="ECO:0000256" key="1">
    <source>
        <dbReference type="SAM" id="Phobius"/>
    </source>
</evidence>
<evidence type="ECO:0000313" key="3">
    <source>
        <dbReference type="Proteomes" id="UP000092445"/>
    </source>
</evidence>
<reference evidence="2" key="2">
    <citation type="submission" date="2020-05" db="UniProtKB">
        <authorList>
            <consortium name="EnsemblMetazoa"/>
        </authorList>
    </citation>
    <scope>IDENTIFICATION</scope>
    <source>
        <strain evidence="2">IAEA</strain>
    </source>
</reference>
<evidence type="ECO:0000313" key="2">
    <source>
        <dbReference type="EnsemblMetazoa" id="GPAI041384-PA"/>
    </source>
</evidence>
<dbReference type="AlphaFoldDB" id="A0A1B0ACP3"/>
<keyword evidence="1" id="KW-1133">Transmembrane helix</keyword>